<sequence>MPIRAENKARYPADWPQISASIRERAGNKCEECGVANRALGGRADDGTFLPADPTGDNGLRFTWPTPGEHWWCSMPGGRREWLRIIRIVLTVAHLNHKPEDCRPENLRCWCQRCHNRYDAAARRRGIQERAKAKAAVGDLFGS</sequence>
<dbReference type="Proteomes" id="UP000254343">
    <property type="component" value="Unassembled WGS sequence"/>
</dbReference>
<protein>
    <recommendedName>
        <fullName evidence="3">HNH endonuclease</fullName>
    </recommendedName>
</protein>
<name>A0A380W5J5_AFIFE</name>
<evidence type="ECO:0008006" key="3">
    <source>
        <dbReference type="Google" id="ProtNLM"/>
    </source>
</evidence>
<evidence type="ECO:0000313" key="2">
    <source>
        <dbReference type="Proteomes" id="UP000254343"/>
    </source>
</evidence>
<proteinExistence type="predicted"/>
<gene>
    <name evidence="1" type="ORF">NCTC12722_01411</name>
</gene>
<dbReference type="OrthoDB" id="7066992at2"/>
<organism evidence="1 2">
    <name type="scientific">Afipia felis</name>
    <name type="common">Cat scratch disease bacillus</name>
    <dbReference type="NCBI Taxonomy" id="1035"/>
    <lineage>
        <taxon>Bacteria</taxon>
        <taxon>Pseudomonadati</taxon>
        <taxon>Pseudomonadota</taxon>
        <taxon>Alphaproteobacteria</taxon>
        <taxon>Hyphomicrobiales</taxon>
        <taxon>Nitrobacteraceae</taxon>
        <taxon>Afipia</taxon>
    </lineage>
</organism>
<evidence type="ECO:0000313" key="1">
    <source>
        <dbReference type="EMBL" id="SUU84224.1"/>
    </source>
</evidence>
<dbReference type="EMBL" id="UIGB01000001">
    <property type="protein sequence ID" value="SUU84224.1"/>
    <property type="molecule type" value="Genomic_DNA"/>
</dbReference>
<dbReference type="RefSeq" id="WP_002719093.1">
    <property type="nucleotide sequence ID" value="NZ_UFSI01000001.1"/>
</dbReference>
<dbReference type="AlphaFoldDB" id="A0A380W5J5"/>
<accession>A0A380W5J5</accession>
<reference evidence="1 2" key="1">
    <citation type="submission" date="2018-06" db="EMBL/GenBank/DDBJ databases">
        <authorList>
            <consortium name="Pathogen Informatics"/>
            <person name="Doyle S."/>
        </authorList>
    </citation>
    <scope>NUCLEOTIDE SEQUENCE [LARGE SCALE GENOMIC DNA]</scope>
    <source>
        <strain evidence="1 2">NCTC12722</strain>
    </source>
</reference>